<dbReference type="InterPro" id="IPR011010">
    <property type="entry name" value="DNA_brk_join_enz"/>
</dbReference>
<evidence type="ECO:0000256" key="2">
    <source>
        <dbReference type="ARBA" id="ARBA00023125"/>
    </source>
</evidence>
<gene>
    <name evidence="7" type="ORF">G5C51_01445</name>
</gene>
<dbReference type="PANTHER" id="PTHR30349:SF91">
    <property type="entry name" value="INTA PROTEIN"/>
    <property type="match status" value="1"/>
</dbReference>
<dbReference type="PROSITE" id="PS51900">
    <property type="entry name" value="CB"/>
    <property type="match status" value="1"/>
</dbReference>
<keyword evidence="3" id="KW-0233">DNA recombination</keyword>
<name>A0A6G4TSQ0_9ACTN</name>
<protein>
    <submittedName>
        <fullName evidence="7">Site-specific integrase</fullName>
    </submittedName>
</protein>
<dbReference type="Gene3D" id="1.10.443.10">
    <property type="entry name" value="Intergrase catalytic core"/>
    <property type="match status" value="1"/>
</dbReference>
<dbReference type="Pfam" id="PF14659">
    <property type="entry name" value="Phage_int_SAM_3"/>
    <property type="match status" value="1"/>
</dbReference>
<dbReference type="GO" id="GO:0015074">
    <property type="term" value="P:DNA integration"/>
    <property type="evidence" value="ECO:0007669"/>
    <property type="project" value="UniProtKB-KW"/>
</dbReference>
<evidence type="ECO:0000256" key="3">
    <source>
        <dbReference type="ARBA" id="ARBA00023172"/>
    </source>
</evidence>
<dbReference type="InterPro" id="IPR050090">
    <property type="entry name" value="Tyrosine_recombinase_XerCD"/>
</dbReference>
<evidence type="ECO:0000259" key="5">
    <source>
        <dbReference type="PROSITE" id="PS51898"/>
    </source>
</evidence>
<dbReference type="PANTHER" id="PTHR30349">
    <property type="entry name" value="PHAGE INTEGRASE-RELATED"/>
    <property type="match status" value="1"/>
</dbReference>
<keyword evidence="2 4" id="KW-0238">DNA-binding</keyword>
<keyword evidence="8" id="KW-1185">Reference proteome</keyword>
<dbReference type="AlphaFoldDB" id="A0A6G4TSQ0"/>
<evidence type="ECO:0000256" key="1">
    <source>
        <dbReference type="ARBA" id="ARBA00022908"/>
    </source>
</evidence>
<feature type="domain" description="Tyr recombinase" evidence="5">
    <location>
        <begin position="122"/>
        <end position="320"/>
    </location>
</feature>
<comment type="caution">
    <text evidence="7">The sequence shown here is derived from an EMBL/GenBank/DDBJ whole genome shotgun (WGS) entry which is preliminary data.</text>
</comment>
<dbReference type="EMBL" id="JAAKZV010000002">
    <property type="protein sequence ID" value="NGN62570.1"/>
    <property type="molecule type" value="Genomic_DNA"/>
</dbReference>
<feature type="domain" description="Core-binding (CB)" evidence="6">
    <location>
        <begin position="15"/>
        <end position="101"/>
    </location>
</feature>
<dbReference type="InterPro" id="IPR044068">
    <property type="entry name" value="CB"/>
</dbReference>
<evidence type="ECO:0000313" key="7">
    <source>
        <dbReference type="EMBL" id="NGN62570.1"/>
    </source>
</evidence>
<dbReference type="PROSITE" id="PS51898">
    <property type="entry name" value="TYR_RECOMBINASE"/>
    <property type="match status" value="1"/>
</dbReference>
<evidence type="ECO:0000256" key="4">
    <source>
        <dbReference type="PROSITE-ProRule" id="PRU01248"/>
    </source>
</evidence>
<dbReference type="GO" id="GO:0003677">
    <property type="term" value="F:DNA binding"/>
    <property type="evidence" value="ECO:0007669"/>
    <property type="project" value="UniProtKB-UniRule"/>
</dbReference>
<evidence type="ECO:0000259" key="6">
    <source>
        <dbReference type="PROSITE" id="PS51900"/>
    </source>
</evidence>
<organism evidence="7 8">
    <name type="scientific">Streptomyces coryli</name>
    <dbReference type="NCBI Taxonomy" id="1128680"/>
    <lineage>
        <taxon>Bacteria</taxon>
        <taxon>Bacillati</taxon>
        <taxon>Actinomycetota</taxon>
        <taxon>Actinomycetes</taxon>
        <taxon>Kitasatosporales</taxon>
        <taxon>Streptomycetaceae</taxon>
        <taxon>Streptomyces</taxon>
    </lineage>
</organism>
<dbReference type="Pfam" id="PF00589">
    <property type="entry name" value="Phage_integrase"/>
    <property type="match status" value="1"/>
</dbReference>
<dbReference type="CDD" id="cd01189">
    <property type="entry name" value="INT_ICEBs1_C_like"/>
    <property type="match status" value="1"/>
</dbReference>
<reference evidence="7 8" key="1">
    <citation type="submission" date="2020-02" db="EMBL/GenBank/DDBJ databases">
        <title>Whole-genome analyses of novel actinobacteria.</title>
        <authorList>
            <person name="Sahin N."/>
        </authorList>
    </citation>
    <scope>NUCLEOTIDE SEQUENCE [LARGE SCALE GENOMIC DNA]</scope>
    <source>
        <strain evidence="7 8">A7024</strain>
    </source>
</reference>
<dbReference type="Proteomes" id="UP000481583">
    <property type="component" value="Unassembled WGS sequence"/>
</dbReference>
<dbReference type="Gene3D" id="1.10.150.130">
    <property type="match status" value="1"/>
</dbReference>
<accession>A0A6G4TSQ0</accession>
<dbReference type="InterPro" id="IPR013762">
    <property type="entry name" value="Integrase-like_cat_sf"/>
</dbReference>
<dbReference type="InterPro" id="IPR010998">
    <property type="entry name" value="Integrase_recombinase_N"/>
</dbReference>
<sequence length="339" mass="37491">MLARLLEAERTGIDDDPRLRVDAYLLEWLHLKEQQLKPTTYRHYRQYVHRDLIPAFGRLRLTQLRPRHISAFTDAQLAAGRGRTTVYRCTAALSSALGHAVRIRLLAHNPAAHSLMPRPVPPERLCWSPEQSAAFLVHNHAHYGDRFTDLFEVLLGTGLRRGEALGLHWADVYLAERVLFVRWTLTAIDNNALHLGPPKTKASRNWVALAPRVARALHRQAALQMSALPPGAPLEGLVFAASDGAPLRPQYVLEQLRRRAEEAGVPRIGVHDLRHTAATIMLSSGVPLAVVSKTLRHSTLATTVNIYGHLLKHAARDAVTTLGHALDQAGPNPGGLRAA</sequence>
<evidence type="ECO:0000313" key="8">
    <source>
        <dbReference type="Proteomes" id="UP000481583"/>
    </source>
</evidence>
<proteinExistence type="predicted"/>
<dbReference type="InterPro" id="IPR002104">
    <property type="entry name" value="Integrase_catalytic"/>
</dbReference>
<dbReference type="GO" id="GO:0006310">
    <property type="term" value="P:DNA recombination"/>
    <property type="evidence" value="ECO:0007669"/>
    <property type="project" value="UniProtKB-KW"/>
</dbReference>
<keyword evidence="1" id="KW-0229">DNA integration</keyword>
<dbReference type="SUPFAM" id="SSF56349">
    <property type="entry name" value="DNA breaking-rejoining enzymes"/>
    <property type="match status" value="1"/>
</dbReference>
<dbReference type="RefSeq" id="WP_165230155.1">
    <property type="nucleotide sequence ID" value="NZ_JAAKZV010000002.1"/>
</dbReference>
<dbReference type="InterPro" id="IPR004107">
    <property type="entry name" value="Integrase_SAM-like_N"/>
</dbReference>